<keyword evidence="2 8" id="KW-0813">Transport</keyword>
<keyword evidence="15" id="KW-1185">Reference proteome</keyword>
<proteinExistence type="inferred from homology"/>
<evidence type="ECO:0000256" key="4">
    <source>
        <dbReference type="ARBA" id="ARBA00022692"/>
    </source>
</evidence>
<feature type="compositionally biased region" description="Basic and acidic residues" evidence="10">
    <location>
        <begin position="624"/>
        <end position="640"/>
    </location>
</feature>
<evidence type="ECO:0000259" key="13">
    <source>
        <dbReference type="Pfam" id="PF07715"/>
    </source>
</evidence>
<evidence type="ECO:0000256" key="2">
    <source>
        <dbReference type="ARBA" id="ARBA00022448"/>
    </source>
</evidence>
<feature type="chain" id="PRO_5046731833" evidence="11">
    <location>
        <begin position="23"/>
        <end position="796"/>
    </location>
</feature>
<dbReference type="InterPro" id="IPR037066">
    <property type="entry name" value="Plug_dom_sf"/>
</dbReference>
<dbReference type="PROSITE" id="PS52016">
    <property type="entry name" value="TONB_DEPENDENT_REC_3"/>
    <property type="match status" value="1"/>
</dbReference>
<dbReference type="InterPro" id="IPR012910">
    <property type="entry name" value="Plug_dom"/>
</dbReference>
<evidence type="ECO:0000256" key="11">
    <source>
        <dbReference type="SAM" id="SignalP"/>
    </source>
</evidence>
<dbReference type="InterPro" id="IPR039426">
    <property type="entry name" value="TonB-dep_rcpt-like"/>
</dbReference>
<dbReference type="SUPFAM" id="SSF56935">
    <property type="entry name" value="Porins"/>
    <property type="match status" value="1"/>
</dbReference>
<dbReference type="InterPro" id="IPR036942">
    <property type="entry name" value="Beta-barrel_TonB_sf"/>
</dbReference>
<dbReference type="Pfam" id="PF13620">
    <property type="entry name" value="CarboxypepD_reg"/>
    <property type="match status" value="1"/>
</dbReference>
<evidence type="ECO:0000313" key="15">
    <source>
        <dbReference type="Proteomes" id="UP001500021"/>
    </source>
</evidence>
<feature type="signal peptide" evidence="11">
    <location>
        <begin position="1"/>
        <end position="22"/>
    </location>
</feature>
<organism evidence="14 15">
    <name type="scientific">Colwellia asteriadis</name>
    <dbReference type="NCBI Taxonomy" id="517723"/>
    <lineage>
        <taxon>Bacteria</taxon>
        <taxon>Pseudomonadati</taxon>
        <taxon>Pseudomonadota</taxon>
        <taxon>Gammaproteobacteria</taxon>
        <taxon>Alteromonadales</taxon>
        <taxon>Colwelliaceae</taxon>
        <taxon>Colwellia</taxon>
    </lineage>
</organism>
<dbReference type="RefSeq" id="WP_343817235.1">
    <property type="nucleotide sequence ID" value="NZ_BAAAFA010000006.1"/>
</dbReference>
<keyword evidence="3 8" id="KW-1134">Transmembrane beta strand</keyword>
<feature type="region of interest" description="Disordered" evidence="10">
    <location>
        <begin position="624"/>
        <end position="644"/>
    </location>
</feature>
<feature type="region of interest" description="Disordered" evidence="10">
    <location>
        <begin position="180"/>
        <end position="200"/>
    </location>
</feature>
<keyword evidence="4 8" id="KW-0812">Transmembrane</keyword>
<dbReference type="InterPro" id="IPR008969">
    <property type="entry name" value="CarboxyPept-like_regulatory"/>
</dbReference>
<dbReference type="Pfam" id="PF00593">
    <property type="entry name" value="TonB_dep_Rec_b-barrel"/>
    <property type="match status" value="1"/>
</dbReference>
<dbReference type="Proteomes" id="UP001500021">
    <property type="component" value="Unassembled WGS sequence"/>
</dbReference>
<dbReference type="Gene3D" id="2.60.40.1120">
    <property type="entry name" value="Carboxypeptidase-like, regulatory domain"/>
    <property type="match status" value="1"/>
</dbReference>
<evidence type="ECO:0000256" key="5">
    <source>
        <dbReference type="ARBA" id="ARBA00023077"/>
    </source>
</evidence>
<dbReference type="Gene3D" id="2.170.130.10">
    <property type="entry name" value="TonB-dependent receptor, plug domain"/>
    <property type="match status" value="1"/>
</dbReference>
<sequence length="796" mass="87338">MKKLSRIMSALLAVTASGQLYAEQVQGTVTNHDGKAVVGATVEIAGTNKVAKTNEQGVFTLEVNPGRYELHVVAKNFVHENVEVNVQANINAQLQVSLDKSAIEIIDVNATPFHSSNIESALPITVLHGEKLRMRQANTLGDTLKNEVGVHSNFHGGVASTPIIRGLDGPRVLVTQNGLDAGDASRVGPDHAVSSETSTSESIEVLRGPATLFYGSGAIGGVVNVVDERIPSSTDTKGEWLAEHNTNNDQELVSGSFTSGVGNVAVHVDGFYRDSENYTIPERNGVDEVENSAAESSGFTLGSSYILDNGFVGVSYQNLEQEYGIPGHSHGDENIEVFADLTQNRYQLLSELNFDNSVIKSLNTKVAYTDYRHSEIELGVVGTTFDNESLEARFELLHQDFFEWRGGLSVHYKQSDFTAVGAEAFTPPSETNSIALAWIEERHFGDFLVQLGARIERTEITADNVRLPDIELVEQEHDDHHDDHSDHAHHNEHVDGATRNFAVEHVFTPVSLSAGIVWDFMDGYNLGLSLSHSQRAPSSAELLSFGPHIGTGSYEVGALFELHDDHGEAPHFGLTESDIVMETSSNIDLSLRKFKGDFGFIFNAFYNQIDDYYYERATGLAASDGHDHDHGDHDHGAHDEHEDESNLPLYVFTAQDVTLHGFEAQAVWQVTDEFAWRVQGDIIRARLEGEGTELPRTPPARVSTEFSYQGDTISADLLVSHYFEQTHTAPLESSTGSYVMVDANVNYHFSLGQHDLSLYLKGINLTDEYAQVHTSFLKELTPLAGRSLAIGIRGEF</sequence>
<dbReference type="EMBL" id="BAAAFA010000006">
    <property type="protein sequence ID" value="GAA0817531.1"/>
    <property type="molecule type" value="Genomic_DNA"/>
</dbReference>
<evidence type="ECO:0000256" key="8">
    <source>
        <dbReference type="PROSITE-ProRule" id="PRU01360"/>
    </source>
</evidence>
<evidence type="ECO:0000256" key="7">
    <source>
        <dbReference type="ARBA" id="ARBA00023237"/>
    </source>
</evidence>
<reference evidence="14 15" key="1">
    <citation type="journal article" date="2019" name="Int. J. Syst. Evol. Microbiol.">
        <title>The Global Catalogue of Microorganisms (GCM) 10K type strain sequencing project: providing services to taxonomists for standard genome sequencing and annotation.</title>
        <authorList>
            <consortium name="The Broad Institute Genomics Platform"/>
            <consortium name="The Broad Institute Genome Sequencing Center for Infectious Disease"/>
            <person name="Wu L."/>
            <person name="Ma J."/>
        </authorList>
    </citation>
    <scope>NUCLEOTIDE SEQUENCE [LARGE SCALE GENOMIC DNA]</scope>
    <source>
        <strain evidence="14 15">JCM 15608</strain>
    </source>
</reference>
<evidence type="ECO:0000256" key="1">
    <source>
        <dbReference type="ARBA" id="ARBA00004571"/>
    </source>
</evidence>
<evidence type="ECO:0000256" key="9">
    <source>
        <dbReference type="RuleBase" id="RU003357"/>
    </source>
</evidence>
<dbReference type="Pfam" id="PF07715">
    <property type="entry name" value="Plug"/>
    <property type="match status" value="1"/>
</dbReference>
<keyword evidence="14" id="KW-0675">Receptor</keyword>
<dbReference type="PANTHER" id="PTHR30069:SF40">
    <property type="entry name" value="TONB-DEPENDENT RECEPTOR NMB0964-RELATED"/>
    <property type="match status" value="1"/>
</dbReference>
<accession>A0ABN1L784</accession>
<evidence type="ECO:0000256" key="10">
    <source>
        <dbReference type="SAM" id="MobiDB-lite"/>
    </source>
</evidence>
<evidence type="ECO:0000259" key="12">
    <source>
        <dbReference type="Pfam" id="PF00593"/>
    </source>
</evidence>
<comment type="caution">
    <text evidence="14">The sequence shown here is derived from an EMBL/GenBank/DDBJ whole genome shotgun (WGS) entry which is preliminary data.</text>
</comment>
<gene>
    <name evidence="14" type="ORF">GCM10009111_18870</name>
</gene>
<name>A0ABN1L784_9GAMM</name>
<evidence type="ECO:0000313" key="14">
    <source>
        <dbReference type="EMBL" id="GAA0817531.1"/>
    </source>
</evidence>
<protein>
    <submittedName>
        <fullName evidence="14">TonB-dependent receptor</fullName>
    </submittedName>
</protein>
<comment type="subcellular location">
    <subcellularLocation>
        <location evidence="1 8">Cell outer membrane</location>
        <topology evidence="1 8">Multi-pass membrane protein</topology>
    </subcellularLocation>
</comment>
<dbReference type="PANTHER" id="PTHR30069">
    <property type="entry name" value="TONB-DEPENDENT OUTER MEMBRANE RECEPTOR"/>
    <property type="match status" value="1"/>
</dbReference>
<dbReference type="InterPro" id="IPR000531">
    <property type="entry name" value="Beta-barrel_TonB"/>
</dbReference>
<keyword evidence="6 8" id="KW-0472">Membrane</keyword>
<feature type="domain" description="TonB-dependent receptor plug" evidence="13">
    <location>
        <begin position="119"/>
        <end position="222"/>
    </location>
</feature>
<evidence type="ECO:0000256" key="3">
    <source>
        <dbReference type="ARBA" id="ARBA00022452"/>
    </source>
</evidence>
<feature type="domain" description="TonB-dependent receptor-like beta-barrel" evidence="12">
    <location>
        <begin position="296"/>
        <end position="765"/>
    </location>
</feature>
<comment type="similarity">
    <text evidence="8 9">Belongs to the TonB-dependent receptor family.</text>
</comment>
<keyword evidence="5 9" id="KW-0798">TonB box</keyword>
<keyword evidence="11" id="KW-0732">Signal</keyword>
<dbReference type="SUPFAM" id="SSF49464">
    <property type="entry name" value="Carboxypeptidase regulatory domain-like"/>
    <property type="match status" value="1"/>
</dbReference>
<evidence type="ECO:0000256" key="6">
    <source>
        <dbReference type="ARBA" id="ARBA00023136"/>
    </source>
</evidence>
<dbReference type="Gene3D" id="2.40.170.20">
    <property type="entry name" value="TonB-dependent receptor, beta-barrel domain"/>
    <property type="match status" value="1"/>
</dbReference>
<keyword evidence="7 8" id="KW-0998">Cell outer membrane</keyword>